<name>A0ABN6DV25_9BACT</name>
<dbReference type="Proteomes" id="UP001319827">
    <property type="component" value="Chromosome"/>
</dbReference>
<keyword evidence="3" id="KW-0547">Nucleotide-binding</keyword>
<dbReference type="InterPro" id="IPR001054">
    <property type="entry name" value="A/G_cyclase"/>
</dbReference>
<feature type="domain" description="Response regulatory" evidence="8">
    <location>
        <begin position="6"/>
        <end position="122"/>
    </location>
</feature>
<keyword evidence="7" id="KW-0597">Phosphoprotein</keyword>
<dbReference type="InterPro" id="IPR050401">
    <property type="entry name" value="Cyclic_nucleotide_synthase"/>
</dbReference>
<dbReference type="Gene3D" id="3.40.50.2300">
    <property type="match status" value="1"/>
</dbReference>
<dbReference type="SUPFAM" id="SSF52172">
    <property type="entry name" value="CheY-like"/>
    <property type="match status" value="1"/>
</dbReference>
<evidence type="ECO:0000313" key="11">
    <source>
        <dbReference type="Proteomes" id="UP001319827"/>
    </source>
</evidence>
<dbReference type="InterPro" id="IPR011006">
    <property type="entry name" value="CheY-like_superfamily"/>
</dbReference>
<dbReference type="InterPro" id="IPR029787">
    <property type="entry name" value="Nucleotide_cyclase"/>
</dbReference>
<dbReference type="Pfam" id="PF00072">
    <property type="entry name" value="Response_reg"/>
    <property type="match status" value="1"/>
</dbReference>
<evidence type="ECO:0000256" key="7">
    <source>
        <dbReference type="PROSITE-ProRule" id="PRU00169"/>
    </source>
</evidence>
<keyword evidence="11" id="KW-1185">Reference proteome</keyword>
<evidence type="ECO:0000256" key="5">
    <source>
        <dbReference type="ARBA" id="ARBA00023136"/>
    </source>
</evidence>
<dbReference type="PANTHER" id="PTHR11920:SF335">
    <property type="entry name" value="GUANYLATE CYCLASE"/>
    <property type="match status" value="1"/>
</dbReference>
<dbReference type="PROSITE" id="PS50110">
    <property type="entry name" value="RESPONSE_REGULATORY"/>
    <property type="match status" value="1"/>
</dbReference>
<evidence type="ECO:0000259" key="8">
    <source>
        <dbReference type="PROSITE" id="PS50110"/>
    </source>
</evidence>
<keyword evidence="6" id="KW-0456">Lyase</keyword>
<evidence type="ECO:0000259" key="9">
    <source>
        <dbReference type="PROSITE" id="PS50125"/>
    </source>
</evidence>
<dbReference type="SMART" id="SM00044">
    <property type="entry name" value="CYCc"/>
    <property type="match status" value="1"/>
</dbReference>
<reference evidence="10 11" key="1">
    <citation type="journal article" date="2016" name="C (Basel)">
        <title>Selective Growth of and Electricity Production by Marine Exoelectrogenic Bacteria in Self-Aggregated Hydrogel of Microbially Reduced Graphene Oxide.</title>
        <authorList>
            <person name="Yoshida N."/>
            <person name="Goto Y."/>
            <person name="Miyata Y."/>
        </authorList>
    </citation>
    <scope>NUCLEOTIDE SEQUENCE [LARGE SCALE GENOMIC DNA]</scope>
    <source>
        <strain evidence="10 11">NIT-T3</strain>
    </source>
</reference>
<dbReference type="Pfam" id="PF00211">
    <property type="entry name" value="Guanylate_cyc"/>
    <property type="match status" value="1"/>
</dbReference>
<sequence length="354" mass="39127">MDAAMRVLIAEDDPDSRALLQRILEKERYRVTAADNGRAAWEAFQAAPCPLVITDWLMPQMGGLELCRKIRAAKTSGYVYIILVTAREAKEDLVQAMDAGANDYVTKPYDRGELLARVRSGTRIVELEQQLSEKNRLLSQEQEKSQRLLLSIFPSAVAERLKQDASPIADCVEEATVLFADIHNFAGLAADRSPLQVVGLLKEVFSRFDRLAERFGLEKIKTIGDTYMAASGVPQPRPDHAEAAADLALAMQREMMGFDAGTRVPLRLRIGIDSGPVIAGVIGTARLAYDLWGETVVAAEQVKTYGLPGFIQVTEAAWQRLRDKYILEERGEFFVQGKGAVTTYLLTGRRAAVP</sequence>
<dbReference type="CDD" id="cd17574">
    <property type="entry name" value="REC_OmpR"/>
    <property type="match status" value="1"/>
</dbReference>
<dbReference type="CDD" id="cd07302">
    <property type="entry name" value="CHD"/>
    <property type="match status" value="1"/>
</dbReference>
<evidence type="ECO:0000313" key="10">
    <source>
        <dbReference type="EMBL" id="BCR03846.1"/>
    </source>
</evidence>
<organism evidence="10 11">
    <name type="scientific">Desulfuromonas versatilis</name>
    <dbReference type="NCBI Taxonomy" id="2802975"/>
    <lineage>
        <taxon>Bacteria</taxon>
        <taxon>Pseudomonadati</taxon>
        <taxon>Thermodesulfobacteriota</taxon>
        <taxon>Desulfuromonadia</taxon>
        <taxon>Desulfuromonadales</taxon>
        <taxon>Desulfuromonadaceae</taxon>
        <taxon>Desulfuromonas</taxon>
    </lineage>
</organism>
<comment type="subcellular location">
    <subcellularLocation>
        <location evidence="1">Membrane</location>
    </subcellularLocation>
</comment>
<keyword evidence="2" id="KW-0812">Transmembrane</keyword>
<dbReference type="SUPFAM" id="SSF55073">
    <property type="entry name" value="Nucleotide cyclase"/>
    <property type="match status" value="1"/>
</dbReference>
<evidence type="ECO:0000256" key="1">
    <source>
        <dbReference type="ARBA" id="ARBA00004370"/>
    </source>
</evidence>
<evidence type="ECO:0000256" key="3">
    <source>
        <dbReference type="ARBA" id="ARBA00022741"/>
    </source>
</evidence>
<dbReference type="SMART" id="SM00448">
    <property type="entry name" value="REC"/>
    <property type="match status" value="1"/>
</dbReference>
<protein>
    <recommendedName>
        <fullName evidence="12">Response regulator</fullName>
    </recommendedName>
</protein>
<dbReference type="InterPro" id="IPR001789">
    <property type="entry name" value="Sig_transdc_resp-reg_receiver"/>
</dbReference>
<feature type="modified residue" description="4-aspartylphosphate" evidence="7">
    <location>
        <position position="55"/>
    </location>
</feature>
<dbReference type="RefSeq" id="WP_221251287.1">
    <property type="nucleotide sequence ID" value="NZ_AP024355.1"/>
</dbReference>
<evidence type="ECO:0000256" key="2">
    <source>
        <dbReference type="ARBA" id="ARBA00022692"/>
    </source>
</evidence>
<accession>A0ABN6DV25</accession>
<dbReference type="PANTHER" id="PTHR11920">
    <property type="entry name" value="GUANYLYL CYCLASE"/>
    <property type="match status" value="1"/>
</dbReference>
<keyword evidence="5" id="KW-0472">Membrane</keyword>
<gene>
    <name evidence="10" type="ORF">DESUT3_09150</name>
</gene>
<dbReference type="Gene3D" id="3.30.70.1230">
    <property type="entry name" value="Nucleotide cyclase"/>
    <property type="match status" value="1"/>
</dbReference>
<evidence type="ECO:0008006" key="12">
    <source>
        <dbReference type="Google" id="ProtNLM"/>
    </source>
</evidence>
<evidence type="ECO:0000256" key="6">
    <source>
        <dbReference type="ARBA" id="ARBA00023239"/>
    </source>
</evidence>
<dbReference type="EMBL" id="AP024355">
    <property type="protein sequence ID" value="BCR03846.1"/>
    <property type="molecule type" value="Genomic_DNA"/>
</dbReference>
<feature type="domain" description="Guanylate cyclase" evidence="9">
    <location>
        <begin position="176"/>
        <end position="303"/>
    </location>
</feature>
<proteinExistence type="predicted"/>
<reference evidence="10 11" key="2">
    <citation type="journal article" date="2021" name="Int. J. Syst. Evol. Microbiol.">
        <title>Isolation and Polyphasic Characterization of Desulfuromonas versatilis sp. Nov., an Electrogenic Bacteria Capable of Versatile Metabolism Isolated from a Graphene Oxide-Reducing Enrichment Culture.</title>
        <authorList>
            <person name="Xie L."/>
            <person name="Yoshida N."/>
            <person name="Ishii S."/>
            <person name="Meng L."/>
        </authorList>
    </citation>
    <scope>NUCLEOTIDE SEQUENCE [LARGE SCALE GENOMIC DNA]</scope>
    <source>
        <strain evidence="10 11">NIT-T3</strain>
    </source>
</reference>
<keyword evidence="4" id="KW-1133">Transmembrane helix</keyword>
<evidence type="ECO:0000256" key="4">
    <source>
        <dbReference type="ARBA" id="ARBA00022989"/>
    </source>
</evidence>
<dbReference type="PROSITE" id="PS50125">
    <property type="entry name" value="GUANYLATE_CYCLASE_2"/>
    <property type="match status" value="1"/>
</dbReference>